<sequence>MTTEGKRVMRPSNKRLRPLLPRVDDTCISKRVKLSPNDHQDKSPKRGTRIASALLALPSELRNYIYEIMLADPIESYSLSHQPGYKRAFVERHPYRPYLALAQVSRQLRSEFRPLYVSRPTIPFVEVQNTWMHFHSMIGNTPVEPGFNILPLIILTDCWRDLPFAIKYPKEHSRQWRTFELLKLTYDLIAEFEHSPFNDLREGMFVAIHLGRKGSGQSRAVTVVTVTMFSGTAGDYDGAKIWRAMTKMLEACSRGQSPGVEVV</sequence>
<dbReference type="AlphaFoldDB" id="A0A9P4LLV8"/>
<dbReference type="PANTHER" id="PTHR42085:SF1">
    <property type="entry name" value="F-BOX DOMAIN-CONTAINING PROTEIN"/>
    <property type="match status" value="1"/>
</dbReference>
<reference evidence="1" key="1">
    <citation type="journal article" date="2020" name="Stud. Mycol.">
        <title>101 Dothideomycetes genomes: a test case for predicting lifestyles and emergence of pathogens.</title>
        <authorList>
            <person name="Haridas S."/>
            <person name="Albert R."/>
            <person name="Binder M."/>
            <person name="Bloem J."/>
            <person name="Labutti K."/>
            <person name="Salamov A."/>
            <person name="Andreopoulos B."/>
            <person name="Baker S."/>
            <person name="Barry K."/>
            <person name="Bills G."/>
            <person name="Bluhm B."/>
            <person name="Cannon C."/>
            <person name="Castanera R."/>
            <person name="Culley D."/>
            <person name="Daum C."/>
            <person name="Ezra D."/>
            <person name="Gonzalez J."/>
            <person name="Henrissat B."/>
            <person name="Kuo A."/>
            <person name="Liang C."/>
            <person name="Lipzen A."/>
            <person name="Lutzoni F."/>
            <person name="Magnuson J."/>
            <person name="Mondo S."/>
            <person name="Nolan M."/>
            <person name="Ohm R."/>
            <person name="Pangilinan J."/>
            <person name="Park H.-J."/>
            <person name="Ramirez L."/>
            <person name="Alfaro M."/>
            <person name="Sun H."/>
            <person name="Tritt A."/>
            <person name="Yoshinaga Y."/>
            <person name="Zwiers L.-H."/>
            <person name="Turgeon B."/>
            <person name="Goodwin S."/>
            <person name="Spatafora J."/>
            <person name="Crous P."/>
            <person name="Grigoriev I."/>
        </authorList>
    </citation>
    <scope>NUCLEOTIDE SEQUENCE</scope>
    <source>
        <strain evidence="1">CBS 110217</strain>
    </source>
</reference>
<accession>A0A9P4LLV8</accession>
<protein>
    <recommendedName>
        <fullName evidence="3">F-box domain-containing protein</fullName>
    </recommendedName>
</protein>
<evidence type="ECO:0008006" key="3">
    <source>
        <dbReference type="Google" id="ProtNLM"/>
    </source>
</evidence>
<gene>
    <name evidence="1" type="ORF">EK21DRAFT_112820</name>
</gene>
<name>A0A9P4LLV8_9PLEO</name>
<proteinExistence type="predicted"/>
<keyword evidence="2" id="KW-1185">Reference proteome</keyword>
<dbReference type="Proteomes" id="UP000799777">
    <property type="component" value="Unassembled WGS sequence"/>
</dbReference>
<comment type="caution">
    <text evidence="1">The sequence shown here is derived from an EMBL/GenBank/DDBJ whole genome shotgun (WGS) entry which is preliminary data.</text>
</comment>
<dbReference type="OrthoDB" id="3678099at2759"/>
<organism evidence="1 2">
    <name type="scientific">Setomelanomma holmii</name>
    <dbReference type="NCBI Taxonomy" id="210430"/>
    <lineage>
        <taxon>Eukaryota</taxon>
        <taxon>Fungi</taxon>
        <taxon>Dikarya</taxon>
        <taxon>Ascomycota</taxon>
        <taxon>Pezizomycotina</taxon>
        <taxon>Dothideomycetes</taxon>
        <taxon>Pleosporomycetidae</taxon>
        <taxon>Pleosporales</taxon>
        <taxon>Pleosporineae</taxon>
        <taxon>Phaeosphaeriaceae</taxon>
        <taxon>Setomelanomma</taxon>
    </lineage>
</organism>
<evidence type="ECO:0000313" key="1">
    <source>
        <dbReference type="EMBL" id="KAF2029610.1"/>
    </source>
</evidence>
<evidence type="ECO:0000313" key="2">
    <source>
        <dbReference type="Proteomes" id="UP000799777"/>
    </source>
</evidence>
<dbReference type="PANTHER" id="PTHR42085">
    <property type="entry name" value="F-BOX DOMAIN-CONTAINING PROTEIN"/>
    <property type="match status" value="1"/>
</dbReference>
<dbReference type="InterPro" id="IPR038883">
    <property type="entry name" value="AN11006-like"/>
</dbReference>
<dbReference type="EMBL" id="ML978199">
    <property type="protein sequence ID" value="KAF2029610.1"/>
    <property type="molecule type" value="Genomic_DNA"/>
</dbReference>